<gene>
    <name evidence="2" type="ORF">AL00_01830</name>
</gene>
<evidence type="ECO:0000259" key="1">
    <source>
        <dbReference type="Pfam" id="PF01636"/>
    </source>
</evidence>
<dbReference type="Proteomes" id="UP000028135">
    <property type="component" value="Unassembled WGS sequence"/>
</dbReference>
<dbReference type="EMBL" id="JANF02000004">
    <property type="protein sequence ID" value="KER38094.1"/>
    <property type="molecule type" value="Genomic_DNA"/>
</dbReference>
<comment type="caution">
    <text evidence="2">The sequence shown here is derived from an EMBL/GenBank/DDBJ whole genome shotgun (WGS) entry which is preliminary data.</text>
</comment>
<dbReference type="Gene3D" id="3.40.50.300">
    <property type="entry name" value="P-loop containing nucleotide triphosphate hydrolases"/>
    <property type="match status" value="1"/>
</dbReference>
<dbReference type="InterPro" id="IPR011009">
    <property type="entry name" value="Kinase-like_dom_sf"/>
</dbReference>
<sequence length="514" mass="55120">MAEPADKLEDQAGSVAFLEAVGSLVPGARARRIDTHAARIFLAGDRAFKLKRAVRLGYLDFSTPARRKAALETELRLNRRTAPDLYLSVRPLCRSDAGVNLAGDGEVIDWLLEMRRFPDDALLERYADAGRITDSLIVKLANEIRAFHQNAAPSPDTCGHARIAAVIAGNAESVARYPVVLPQSESAPLVACQQDIAARKASLLDERARLGRVRHCHGDLHLANIAVIEGKPTLFDCLEFDEELATTDLLYDLSFLLMDLWSRGLRHEANALFNRYLDLAPEEEDGIGLLPLFMSVRATIRAHALAAQAGGQDGCSVLASRARAYLKLAQALLAPADPRLIAIGGLSGTGKSTTAHIIGHELGASPGARIIRSDVLRKRLAGVGPEAPLGKEAYTPQASERVYGELERLAGLGLDSGCAVIADAVFAREAERVSIGQLAARRKAPFSGIWLEAAASQLEQRVEARRGDASDADVAVVRSQADYAIGELAGWQRVDAGGTPATTASRVMAALRLS</sequence>
<protein>
    <submittedName>
        <fullName evidence="2">Aminoglycoside phosphotransferase</fullName>
    </submittedName>
</protein>
<dbReference type="SUPFAM" id="SSF52540">
    <property type="entry name" value="P-loop containing nucleoside triphosphate hydrolases"/>
    <property type="match status" value="1"/>
</dbReference>
<evidence type="ECO:0000313" key="2">
    <source>
        <dbReference type="EMBL" id="KER38094.1"/>
    </source>
</evidence>
<dbReference type="InterPro" id="IPR002575">
    <property type="entry name" value="Aminoglycoside_PTrfase"/>
</dbReference>
<keyword evidence="2" id="KW-0808">Transferase</keyword>
<dbReference type="Pfam" id="PF13671">
    <property type="entry name" value="AAA_33"/>
    <property type="match status" value="1"/>
</dbReference>
<organism evidence="2 3">
    <name type="scientific">Sphingobium indicum F2</name>
    <dbReference type="NCBI Taxonomy" id="1450518"/>
    <lineage>
        <taxon>Bacteria</taxon>
        <taxon>Pseudomonadati</taxon>
        <taxon>Pseudomonadota</taxon>
        <taxon>Alphaproteobacteria</taxon>
        <taxon>Sphingomonadales</taxon>
        <taxon>Sphingomonadaceae</taxon>
        <taxon>Sphingobium</taxon>
    </lineage>
</organism>
<dbReference type="GO" id="GO:0016740">
    <property type="term" value="F:transferase activity"/>
    <property type="evidence" value="ECO:0007669"/>
    <property type="project" value="UniProtKB-KW"/>
</dbReference>
<dbReference type="AlphaFoldDB" id="A0A8E1C499"/>
<dbReference type="SUPFAM" id="SSF56112">
    <property type="entry name" value="Protein kinase-like (PK-like)"/>
    <property type="match status" value="1"/>
</dbReference>
<reference evidence="2 3" key="1">
    <citation type="submission" date="2014-05" db="EMBL/GenBank/DDBJ databases">
        <title>Genome Announcement of Sphingobium lucknowense F2.</title>
        <authorList>
            <person name="Lal R."/>
            <person name="Negi V."/>
            <person name="Lata P."/>
            <person name="Sangwan N."/>
            <person name="Gupta S.K."/>
            <person name="Rao D.L.N."/>
            <person name="Das S."/>
        </authorList>
    </citation>
    <scope>NUCLEOTIDE SEQUENCE [LARGE SCALE GENOMIC DNA]</scope>
    <source>
        <strain evidence="2 3">F2</strain>
    </source>
</reference>
<dbReference type="PANTHER" id="PTHR43883">
    <property type="entry name" value="SLR0207 PROTEIN"/>
    <property type="match status" value="1"/>
</dbReference>
<dbReference type="Pfam" id="PF01636">
    <property type="entry name" value="APH"/>
    <property type="match status" value="1"/>
</dbReference>
<proteinExistence type="predicted"/>
<evidence type="ECO:0000313" key="3">
    <source>
        <dbReference type="Proteomes" id="UP000028135"/>
    </source>
</evidence>
<name>A0A8E1C499_9SPHN</name>
<dbReference type="PANTHER" id="PTHR43883:SF1">
    <property type="entry name" value="GLUCONOKINASE"/>
    <property type="match status" value="1"/>
</dbReference>
<dbReference type="InterPro" id="IPR027417">
    <property type="entry name" value="P-loop_NTPase"/>
</dbReference>
<dbReference type="InterPro" id="IPR052732">
    <property type="entry name" value="Cell-binding_unc_protein"/>
</dbReference>
<feature type="domain" description="Aminoglycoside phosphotransferase" evidence="1">
    <location>
        <begin position="63"/>
        <end position="277"/>
    </location>
</feature>
<dbReference type="RefSeq" id="WP_020820629.1">
    <property type="nucleotide sequence ID" value="NZ_JANF02000004.1"/>
</dbReference>
<accession>A0A8E1C499</accession>